<dbReference type="GO" id="GO:0019180">
    <property type="term" value="F:dTDP-4-amino-4,6-dideoxygalactose transaminase activity"/>
    <property type="evidence" value="ECO:0007669"/>
    <property type="project" value="TreeGrafter"/>
</dbReference>
<keyword evidence="3" id="KW-1185">Reference proteome</keyword>
<dbReference type="InterPro" id="IPR000653">
    <property type="entry name" value="DegT/StrS_aminotransferase"/>
</dbReference>
<proteinExistence type="inferred from homology"/>
<dbReference type="EMBL" id="SRHE01000314">
    <property type="protein sequence ID" value="TWW09307.1"/>
    <property type="molecule type" value="Genomic_DNA"/>
</dbReference>
<gene>
    <name evidence="2" type="ORF">E3A20_15600</name>
</gene>
<dbReference type="GO" id="GO:0030170">
    <property type="term" value="F:pyridoxal phosphate binding"/>
    <property type="evidence" value="ECO:0007669"/>
    <property type="project" value="TreeGrafter"/>
</dbReference>
<evidence type="ECO:0000313" key="2">
    <source>
        <dbReference type="EMBL" id="TWW09307.1"/>
    </source>
</evidence>
<dbReference type="AlphaFoldDB" id="A0A5C6M4U4"/>
<feature type="non-terminal residue" evidence="2">
    <location>
        <position position="1"/>
    </location>
</feature>
<comment type="similarity">
    <text evidence="1">Belongs to the DegT/DnrJ/EryC1 family.</text>
</comment>
<comment type="caution">
    <text evidence="2">The sequence shown here is derived from an EMBL/GenBank/DDBJ whole genome shotgun (WGS) entry which is preliminary data.</text>
</comment>
<keyword evidence="2" id="KW-0032">Aminotransferase</keyword>
<evidence type="ECO:0000313" key="3">
    <source>
        <dbReference type="Proteomes" id="UP000321083"/>
    </source>
</evidence>
<dbReference type="PANTHER" id="PTHR30244">
    <property type="entry name" value="TRANSAMINASE"/>
    <property type="match status" value="1"/>
</dbReference>
<dbReference type="Gene3D" id="3.40.640.10">
    <property type="entry name" value="Type I PLP-dependent aspartate aminotransferase-like (Major domain)"/>
    <property type="match status" value="1"/>
</dbReference>
<dbReference type="NCBIfam" id="NF008687">
    <property type="entry name" value="PRK11706.1"/>
    <property type="match status" value="1"/>
</dbReference>
<keyword evidence="2" id="KW-0808">Transferase</keyword>
<organism evidence="2 3">
    <name type="scientific">Planctomyces bekefii</name>
    <dbReference type="NCBI Taxonomy" id="1653850"/>
    <lineage>
        <taxon>Bacteria</taxon>
        <taxon>Pseudomonadati</taxon>
        <taxon>Planctomycetota</taxon>
        <taxon>Planctomycetia</taxon>
        <taxon>Planctomycetales</taxon>
        <taxon>Planctomycetaceae</taxon>
        <taxon>Planctomyces</taxon>
    </lineage>
</organism>
<reference evidence="2 3" key="1">
    <citation type="submission" date="2019-08" db="EMBL/GenBank/DDBJ databases">
        <title>100 year-old enigma solved: identification of Planctomyces bekefii, the type genus and species of the phylum Planctomycetes.</title>
        <authorList>
            <person name="Svetlana D.N."/>
            <person name="Overmann J."/>
        </authorList>
    </citation>
    <scope>NUCLEOTIDE SEQUENCE [LARGE SCALE GENOMIC DNA]</scope>
    <source>
        <strain evidence="2">Phe10_nw2017</strain>
    </source>
</reference>
<dbReference type="SUPFAM" id="SSF53383">
    <property type="entry name" value="PLP-dependent transferases"/>
    <property type="match status" value="1"/>
</dbReference>
<dbReference type="InterPro" id="IPR015421">
    <property type="entry name" value="PyrdxlP-dep_Trfase_major"/>
</dbReference>
<dbReference type="Pfam" id="PF01041">
    <property type="entry name" value="DegT_DnrJ_EryC1"/>
    <property type="match status" value="1"/>
</dbReference>
<reference evidence="2 3" key="2">
    <citation type="submission" date="2019-08" db="EMBL/GenBank/DDBJ databases">
        <authorList>
            <person name="Henke P."/>
        </authorList>
    </citation>
    <scope>NUCLEOTIDE SEQUENCE [LARGE SCALE GENOMIC DNA]</scope>
    <source>
        <strain evidence="2">Phe10_nw2017</strain>
    </source>
</reference>
<sequence length="256" mass="28476">LANIDSNSEVIIPSYTFVSTANAFALRGAKIVFADSEKLTPNIDAEKIETLVTKNTKAIVVVHYAGVSCNMDPIVAIAKKYNLLLIEDAAQAIDAYYKDQPLGSIGTFGTFSFHETKNIVAGEGGLLVINDSDFSNRAEVIREKGTNRSQFFRGEVDKYGWVEIGSSFLASDITAAFLYAQLTHIDEIQEKRKKIWSRYYNQLEEIQKIKPNFLPHLPTYASNNAHIFYITCLDLSERTALTAESIRALAVVKEPP</sequence>
<name>A0A5C6M4U4_9PLAN</name>
<dbReference type="PANTHER" id="PTHR30244:SF34">
    <property type="entry name" value="DTDP-4-AMINO-4,6-DIDEOXYGALACTOSE TRANSAMINASE"/>
    <property type="match status" value="1"/>
</dbReference>
<evidence type="ECO:0000256" key="1">
    <source>
        <dbReference type="ARBA" id="ARBA00037999"/>
    </source>
</evidence>
<dbReference type="Proteomes" id="UP000321083">
    <property type="component" value="Unassembled WGS sequence"/>
</dbReference>
<protein>
    <submittedName>
        <fullName evidence="2">DegT/DnrJ/EryC1/StrS aminotransferase</fullName>
    </submittedName>
</protein>
<accession>A0A5C6M4U4</accession>
<dbReference type="InterPro" id="IPR015424">
    <property type="entry name" value="PyrdxlP-dep_Trfase"/>
</dbReference>
<dbReference type="GO" id="GO:0000271">
    <property type="term" value="P:polysaccharide biosynthetic process"/>
    <property type="evidence" value="ECO:0007669"/>
    <property type="project" value="TreeGrafter"/>
</dbReference>